<evidence type="ECO:0000256" key="7">
    <source>
        <dbReference type="SAM" id="Phobius"/>
    </source>
</evidence>
<organism evidence="9 10">
    <name type="scientific">Variovorax rhizosphaerae</name>
    <dbReference type="NCBI Taxonomy" id="1836200"/>
    <lineage>
        <taxon>Bacteria</taxon>
        <taxon>Pseudomonadati</taxon>
        <taxon>Pseudomonadota</taxon>
        <taxon>Betaproteobacteria</taxon>
        <taxon>Burkholderiales</taxon>
        <taxon>Comamonadaceae</taxon>
        <taxon>Variovorax</taxon>
    </lineage>
</organism>
<evidence type="ECO:0000256" key="2">
    <source>
        <dbReference type="ARBA" id="ARBA00022448"/>
    </source>
</evidence>
<dbReference type="InterPro" id="IPR020846">
    <property type="entry name" value="MFS_dom"/>
</dbReference>
<dbReference type="Gene3D" id="1.20.1250.20">
    <property type="entry name" value="MFS general substrate transporter like domains"/>
    <property type="match status" value="2"/>
</dbReference>
<evidence type="ECO:0000313" key="9">
    <source>
        <dbReference type="EMBL" id="MEJ8845547.1"/>
    </source>
</evidence>
<feature type="transmembrane region" description="Helical" evidence="7">
    <location>
        <begin position="166"/>
        <end position="190"/>
    </location>
</feature>
<keyword evidence="3" id="KW-1003">Cell membrane</keyword>
<evidence type="ECO:0000313" key="10">
    <source>
        <dbReference type="Proteomes" id="UP001385892"/>
    </source>
</evidence>
<sequence>MASLDITADSAARPRPAPASTDTLRRAVVASTIGTVIEWFDYALYGAAAGLIINKLFFPQLSATAAILASFATFAVGFFARPVGGIVIAHFGDRFGRKPALIFTIALMGLSTVAMGMLPTFAQAGVMAPVLLVFFRLVQGFGAGAEYAGAVTLVAEYAPPHRKAFYTAFIQSATVLGILLATLCFLLVSYLPEEVLFGWAWRIPFLVSALLFVVALYIRKRLDETPEYVAAMAKQGEQRRKESVPIRQLLRDSPKEVFFGFLSVTGHNANAYILSAFSLSYMTNTLHMARTDALTAVLVATFVGVVLTPFLGMLADRIGHAKVYMGGAAFVFLFAFPLFALFDTKNVVLCCLGMSLGYGLGFGGLASAQGAFLANLFPTRYRFSGIALSRELSGLLIAGPTPFIASALVAAADGASTYVAVYLMVCCAVTILAILAIQSRSYERGAE</sequence>
<comment type="subcellular location">
    <subcellularLocation>
        <location evidence="1">Cell membrane</location>
        <topology evidence="1">Multi-pass membrane protein</topology>
    </subcellularLocation>
</comment>
<evidence type="ECO:0000256" key="1">
    <source>
        <dbReference type="ARBA" id="ARBA00004651"/>
    </source>
</evidence>
<dbReference type="SUPFAM" id="SSF103473">
    <property type="entry name" value="MFS general substrate transporter"/>
    <property type="match status" value="1"/>
</dbReference>
<feature type="transmembrane region" description="Helical" evidence="7">
    <location>
        <begin position="133"/>
        <end position="154"/>
    </location>
</feature>
<dbReference type="PROSITE" id="PS00217">
    <property type="entry name" value="SUGAR_TRANSPORT_2"/>
    <property type="match status" value="1"/>
</dbReference>
<dbReference type="Pfam" id="PF07690">
    <property type="entry name" value="MFS_1"/>
    <property type="match status" value="1"/>
</dbReference>
<feature type="transmembrane region" description="Helical" evidence="7">
    <location>
        <begin position="418"/>
        <end position="437"/>
    </location>
</feature>
<dbReference type="PANTHER" id="PTHR43045">
    <property type="entry name" value="SHIKIMATE TRANSPORTER"/>
    <property type="match status" value="1"/>
</dbReference>
<dbReference type="InterPro" id="IPR011701">
    <property type="entry name" value="MFS"/>
</dbReference>
<feature type="transmembrane region" description="Helical" evidence="7">
    <location>
        <begin position="293"/>
        <end position="311"/>
    </location>
</feature>
<dbReference type="PROSITE" id="PS50850">
    <property type="entry name" value="MFS"/>
    <property type="match status" value="1"/>
</dbReference>
<feature type="transmembrane region" description="Helical" evidence="7">
    <location>
        <begin position="257"/>
        <end position="281"/>
    </location>
</feature>
<feature type="transmembrane region" description="Helical" evidence="7">
    <location>
        <begin position="354"/>
        <end position="374"/>
    </location>
</feature>
<evidence type="ECO:0000256" key="3">
    <source>
        <dbReference type="ARBA" id="ARBA00022475"/>
    </source>
</evidence>
<gene>
    <name evidence="9" type="ORF">WKW82_02740</name>
</gene>
<feature type="transmembrane region" description="Helical" evidence="7">
    <location>
        <begin position="100"/>
        <end position="121"/>
    </location>
</feature>
<evidence type="ECO:0000256" key="6">
    <source>
        <dbReference type="ARBA" id="ARBA00023136"/>
    </source>
</evidence>
<dbReference type="RefSeq" id="WP_340340709.1">
    <property type="nucleotide sequence ID" value="NZ_JBBKZT010000001.1"/>
</dbReference>
<dbReference type="Proteomes" id="UP001385892">
    <property type="component" value="Unassembled WGS sequence"/>
</dbReference>
<dbReference type="InterPro" id="IPR036259">
    <property type="entry name" value="MFS_trans_sf"/>
</dbReference>
<feature type="transmembrane region" description="Helical" evidence="7">
    <location>
        <begin position="196"/>
        <end position="218"/>
    </location>
</feature>
<evidence type="ECO:0000256" key="4">
    <source>
        <dbReference type="ARBA" id="ARBA00022692"/>
    </source>
</evidence>
<keyword evidence="6 7" id="KW-0472">Membrane</keyword>
<protein>
    <submittedName>
        <fullName evidence="9">MFS transporter</fullName>
    </submittedName>
</protein>
<dbReference type="EMBL" id="JBBKZT010000001">
    <property type="protein sequence ID" value="MEJ8845547.1"/>
    <property type="molecule type" value="Genomic_DNA"/>
</dbReference>
<accession>A0ABU8WDH5</accession>
<keyword evidence="5 7" id="KW-1133">Transmembrane helix</keyword>
<dbReference type="InterPro" id="IPR005829">
    <property type="entry name" value="Sugar_transporter_CS"/>
</dbReference>
<name>A0ABU8WDH5_9BURK</name>
<dbReference type="PANTHER" id="PTHR43045:SF1">
    <property type="entry name" value="SHIKIMATE TRANSPORTER"/>
    <property type="match status" value="1"/>
</dbReference>
<evidence type="ECO:0000259" key="8">
    <source>
        <dbReference type="PROSITE" id="PS50850"/>
    </source>
</evidence>
<feature type="domain" description="Major facilitator superfamily (MFS) profile" evidence="8">
    <location>
        <begin position="27"/>
        <end position="442"/>
    </location>
</feature>
<feature type="transmembrane region" description="Helical" evidence="7">
    <location>
        <begin position="61"/>
        <end position="80"/>
    </location>
</feature>
<proteinExistence type="predicted"/>
<keyword evidence="4 7" id="KW-0812">Transmembrane</keyword>
<comment type="caution">
    <text evidence="9">The sequence shown here is derived from an EMBL/GenBank/DDBJ whole genome shotgun (WGS) entry which is preliminary data.</text>
</comment>
<reference evidence="9 10" key="1">
    <citation type="submission" date="2024-03" db="EMBL/GenBank/DDBJ databases">
        <title>Novel species of the genus Variovorax.</title>
        <authorList>
            <person name="Liu Q."/>
            <person name="Xin Y.-H."/>
        </authorList>
    </citation>
    <scope>NUCLEOTIDE SEQUENCE [LARGE SCALE GENOMIC DNA]</scope>
    <source>
        <strain evidence="9 10">KACC 18900</strain>
    </source>
</reference>
<dbReference type="CDD" id="cd17369">
    <property type="entry name" value="MFS_ShiA_like"/>
    <property type="match status" value="1"/>
</dbReference>
<keyword evidence="2" id="KW-0813">Transport</keyword>
<keyword evidence="10" id="KW-1185">Reference proteome</keyword>
<feature type="transmembrane region" description="Helical" evidence="7">
    <location>
        <begin position="395"/>
        <end position="412"/>
    </location>
</feature>
<feature type="transmembrane region" description="Helical" evidence="7">
    <location>
        <begin position="323"/>
        <end position="342"/>
    </location>
</feature>
<evidence type="ECO:0000256" key="5">
    <source>
        <dbReference type="ARBA" id="ARBA00022989"/>
    </source>
</evidence>